<dbReference type="SMART" id="SM00448">
    <property type="entry name" value="REC"/>
    <property type="match status" value="1"/>
</dbReference>
<dbReference type="InterPro" id="IPR016032">
    <property type="entry name" value="Sig_transdc_resp-reg_C-effctor"/>
</dbReference>
<dbReference type="PRINTS" id="PR00038">
    <property type="entry name" value="HTHLUXR"/>
</dbReference>
<dbReference type="PANTHER" id="PTHR43214:SF24">
    <property type="entry name" value="TRANSCRIPTIONAL REGULATORY PROTEIN NARL-RELATED"/>
    <property type="match status" value="1"/>
</dbReference>
<name>A0A1A9B190_9ACTN</name>
<keyword evidence="4" id="KW-0804">Transcription</keyword>
<keyword evidence="1 5" id="KW-0597">Phosphoprotein</keyword>
<protein>
    <submittedName>
        <fullName evidence="8">Two component transcriptional regulator, LuxR family</fullName>
    </submittedName>
</protein>
<dbReference type="PROSITE" id="PS00622">
    <property type="entry name" value="HTH_LUXR_1"/>
    <property type="match status" value="1"/>
</dbReference>
<dbReference type="InterPro" id="IPR000792">
    <property type="entry name" value="Tscrpt_reg_LuxR_C"/>
</dbReference>
<evidence type="ECO:0000259" key="6">
    <source>
        <dbReference type="PROSITE" id="PS50043"/>
    </source>
</evidence>
<dbReference type="PANTHER" id="PTHR43214">
    <property type="entry name" value="TWO-COMPONENT RESPONSE REGULATOR"/>
    <property type="match status" value="1"/>
</dbReference>
<keyword evidence="2" id="KW-0805">Transcription regulation</keyword>
<feature type="domain" description="HTH luxR-type" evidence="6">
    <location>
        <begin position="157"/>
        <end position="222"/>
    </location>
</feature>
<dbReference type="InterPro" id="IPR011006">
    <property type="entry name" value="CheY-like_superfamily"/>
</dbReference>
<dbReference type="InterPro" id="IPR058245">
    <property type="entry name" value="NreC/VraR/RcsB-like_REC"/>
</dbReference>
<evidence type="ECO:0000256" key="3">
    <source>
        <dbReference type="ARBA" id="ARBA00023125"/>
    </source>
</evidence>
<organism evidence="8 9">
    <name type="scientific">Micromonospora sediminicola</name>
    <dbReference type="NCBI Taxonomy" id="946078"/>
    <lineage>
        <taxon>Bacteria</taxon>
        <taxon>Bacillati</taxon>
        <taxon>Actinomycetota</taxon>
        <taxon>Actinomycetes</taxon>
        <taxon>Micromonosporales</taxon>
        <taxon>Micromonosporaceae</taxon>
        <taxon>Micromonospora</taxon>
    </lineage>
</organism>
<dbReference type="AlphaFoldDB" id="A0A1A9B190"/>
<dbReference type="SMART" id="SM00421">
    <property type="entry name" value="HTH_LUXR"/>
    <property type="match status" value="1"/>
</dbReference>
<keyword evidence="3" id="KW-0238">DNA-binding</keyword>
<dbReference type="STRING" id="946078.GA0070622_0191"/>
<evidence type="ECO:0000256" key="5">
    <source>
        <dbReference type="PROSITE-ProRule" id="PRU00169"/>
    </source>
</evidence>
<dbReference type="Proteomes" id="UP000199558">
    <property type="component" value="Unassembled WGS sequence"/>
</dbReference>
<dbReference type="CDD" id="cd06170">
    <property type="entry name" value="LuxR_C_like"/>
    <property type="match status" value="1"/>
</dbReference>
<dbReference type="GO" id="GO:0003677">
    <property type="term" value="F:DNA binding"/>
    <property type="evidence" value="ECO:0007669"/>
    <property type="project" value="UniProtKB-KW"/>
</dbReference>
<dbReference type="GO" id="GO:0006355">
    <property type="term" value="P:regulation of DNA-templated transcription"/>
    <property type="evidence" value="ECO:0007669"/>
    <property type="project" value="InterPro"/>
</dbReference>
<sequence length="225" mass="24328">MVRVVIADDHPEVRAGIRALLERTDDIVVVGEATDGHAAVRLAADLRPDVVLMDVRMPGRDGIAATRRIVASDSAGRAPRVIVLTTFDHDEYVFGALRESASGFLTKNVAPDDLRRAIRLVAEGQALLDPAVTRRVIERFAAPAAVTEPTAGAGTTAVRAVDLLTPRERQIARLVGRGLTNEEISVALFLSIWTVKTHVSRVLAKLGARERAQIVIAMYESGDLR</sequence>
<keyword evidence="9" id="KW-1185">Reference proteome</keyword>
<evidence type="ECO:0000256" key="1">
    <source>
        <dbReference type="ARBA" id="ARBA00022553"/>
    </source>
</evidence>
<dbReference type="EMBL" id="FLRH01000003">
    <property type="protein sequence ID" value="SBT63245.1"/>
    <property type="molecule type" value="Genomic_DNA"/>
</dbReference>
<gene>
    <name evidence="8" type="ORF">GA0070622_0191</name>
</gene>
<dbReference type="PROSITE" id="PS50043">
    <property type="entry name" value="HTH_LUXR_2"/>
    <property type="match status" value="1"/>
</dbReference>
<accession>A0A1A9B190</accession>
<dbReference type="SUPFAM" id="SSF46894">
    <property type="entry name" value="C-terminal effector domain of the bipartite response regulators"/>
    <property type="match status" value="1"/>
</dbReference>
<feature type="modified residue" description="4-aspartylphosphate" evidence="5">
    <location>
        <position position="54"/>
    </location>
</feature>
<evidence type="ECO:0000259" key="7">
    <source>
        <dbReference type="PROSITE" id="PS50110"/>
    </source>
</evidence>
<evidence type="ECO:0000313" key="8">
    <source>
        <dbReference type="EMBL" id="SBT63245.1"/>
    </source>
</evidence>
<proteinExistence type="predicted"/>
<dbReference type="CDD" id="cd17535">
    <property type="entry name" value="REC_NarL-like"/>
    <property type="match status" value="1"/>
</dbReference>
<feature type="domain" description="Response regulatory" evidence="7">
    <location>
        <begin position="3"/>
        <end position="122"/>
    </location>
</feature>
<evidence type="ECO:0000256" key="4">
    <source>
        <dbReference type="ARBA" id="ARBA00023163"/>
    </source>
</evidence>
<dbReference type="Gene3D" id="3.40.50.2300">
    <property type="match status" value="1"/>
</dbReference>
<evidence type="ECO:0000313" key="9">
    <source>
        <dbReference type="Proteomes" id="UP000199558"/>
    </source>
</evidence>
<dbReference type="OrthoDB" id="9808843at2"/>
<dbReference type="Pfam" id="PF00196">
    <property type="entry name" value="GerE"/>
    <property type="match status" value="1"/>
</dbReference>
<dbReference type="InterPro" id="IPR039420">
    <property type="entry name" value="WalR-like"/>
</dbReference>
<dbReference type="GO" id="GO:0000160">
    <property type="term" value="P:phosphorelay signal transduction system"/>
    <property type="evidence" value="ECO:0007669"/>
    <property type="project" value="InterPro"/>
</dbReference>
<dbReference type="SUPFAM" id="SSF52172">
    <property type="entry name" value="CheY-like"/>
    <property type="match status" value="1"/>
</dbReference>
<evidence type="ECO:0000256" key="2">
    <source>
        <dbReference type="ARBA" id="ARBA00023015"/>
    </source>
</evidence>
<reference evidence="9" key="1">
    <citation type="submission" date="2016-06" db="EMBL/GenBank/DDBJ databases">
        <authorList>
            <person name="Varghese N."/>
            <person name="Submissions Spin"/>
        </authorList>
    </citation>
    <scope>NUCLEOTIDE SEQUENCE [LARGE SCALE GENOMIC DNA]</scope>
    <source>
        <strain evidence="9">DSM 45794</strain>
    </source>
</reference>
<dbReference type="InterPro" id="IPR001789">
    <property type="entry name" value="Sig_transdc_resp-reg_receiver"/>
</dbReference>
<dbReference type="RefSeq" id="WP_091565492.1">
    <property type="nucleotide sequence ID" value="NZ_FLRH01000003.1"/>
</dbReference>
<dbReference type="PROSITE" id="PS50110">
    <property type="entry name" value="RESPONSE_REGULATORY"/>
    <property type="match status" value="1"/>
</dbReference>
<dbReference type="Pfam" id="PF00072">
    <property type="entry name" value="Response_reg"/>
    <property type="match status" value="1"/>
</dbReference>